<dbReference type="Pfam" id="PF13374">
    <property type="entry name" value="TPR_10"/>
    <property type="match status" value="1"/>
</dbReference>
<gene>
    <name evidence="2" type="ORF">BDV30DRAFT_240623</name>
</gene>
<sequence length="1131" mass="128329">MSAFRSTPDEADPTSWLKDLETKLIPREKRTGWMKTFQARIHAPPCGTVHVTAGDLSDFIRAQANAGDEMMSRYEQNGRMEDLEEAIKASRWAVYITPENHPYRAAMLYNYGNMLERRYEKIPDEECLKEAICVSYQVVQLVPKSHPFRLAIMDTYGKKLELRYKRTQQIEDLEEVIWASCQAIQAAPTGHPLRARWLNIIGRMLKDRYEHIGQIEDLGLMIKALRSAAQVTYDTCPDLVTYLSDLGYGLTIRYGRTWEMKDLAEVIEVFRKVVQATPDTCPDLANYLTKLGVELTRRYERIGRTEDLDEAIQVSRRAVQTTADTSPDLARYLTNLGSGLTRQYEREGRREDLEEAIELSRRAIRAIPMDSPDLATHLTNLGYRLVLRHERTNKMDDLQEAMTLSRQAVEASYNNDSDSTASVGNLGRVLLYRYKRTKQMDHLEEAYQICHKAVQITPVDDPYYGKWLCNLALVLTERYEHTRQRKDLEVAIWWSRKSIQASFDGDIDLRAQYNNLGTMLVTRYEQTWQFGDLEEAIRISRRAIKATPDDHPYLAGQLKNLGAMLKSQYERTGCLKDLEEAIHVSRKAARITSALPLERISAASLAIRVMLKQEDYNNSYALCVEALDLLQLVCSRHLTLEDQQYVVSHFSGLATLACSLALQVRQPPFRALQLLEAGRSVIFGLIMNDRSNTSKLKAADPTLCALYEELRLEINDPAESSQPQYVDEAVPTRRLKALKKLEKCLHDIRQLPGFDSFPQNLNEEQMKDASLNGSIIVVNITRLRSDAIVVFQAGFSLVPLPGLGAVQAQRWIDQEMTSASSSQRGEMNKKYREFLGWLWYKCVEPILTKLGYNVQSSPENLPRTWWIGTGLASSFPFHAARGLRADENDNTSSRVLSSYTTTIKALLHARERVPASFSPNEQLLNLLMVTMAHTPGEDDLPGVKCERSIVLDLLGSSVHVNKLDQPDSASVMRQIGDCHIAHFACHGMSDVADPFQSGLLLQTNTTIPEKEILSVRKLCKQNLPHGEIAYLSACSTAENRVKQLLDEVVHVVNGFQVAGFRHVIGALWPSDDRVCVKVAKLFYTEICRNGVLEYTDRDVALALHKAVSVISTSDDYRKRPLHWAQYVHYGA</sequence>
<organism evidence="2 3">
    <name type="scientific">Aspergillus minisclerotigenes</name>
    <dbReference type="NCBI Taxonomy" id="656917"/>
    <lineage>
        <taxon>Eukaryota</taxon>
        <taxon>Fungi</taxon>
        <taxon>Dikarya</taxon>
        <taxon>Ascomycota</taxon>
        <taxon>Pezizomycotina</taxon>
        <taxon>Eurotiomycetes</taxon>
        <taxon>Eurotiomycetidae</taxon>
        <taxon>Eurotiales</taxon>
        <taxon>Aspergillaceae</taxon>
        <taxon>Aspergillus</taxon>
        <taxon>Aspergillus subgen. Circumdati</taxon>
    </lineage>
</organism>
<dbReference type="AlphaFoldDB" id="A0A5N6IY42"/>
<dbReference type="PANTHER" id="PTHR19959:SF119">
    <property type="entry name" value="FUNGAL LIPASE-LIKE DOMAIN-CONTAINING PROTEIN"/>
    <property type="match status" value="1"/>
</dbReference>
<dbReference type="EMBL" id="ML732818">
    <property type="protein sequence ID" value="KAB8271315.1"/>
    <property type="molecule type" value="Genomic_DNA"/>
</dbReference>
<dbReference type="InterPro" id="IPR024983">
    <property type="entry name" value="CHAT_dom"/>
</dbReference>
<dbReference type="Pfam" id="PF12770">
    <property type="entry name" value="CHAT"/>
    <property type="match status" value="1"/>
</dbReference>
<dbReference type="Gene3D" id="1.25.40.10">
    <property type="entry name" value="Tetratricopeptide repeat domain"/>
    <property type="match status" value="3"/>
</dbReference>
<dbReference type="SUPFAM" id="SSF81901">
    <property type="entry name" value="HCP-like"/>
    <property type="match status" value="2"/>
</dbReference>
<protein>
    <submittedName>
        <fullName evidence="2">CHAT domain-containing protein</fullName>
    </submittedName>
</protein>
<evidence type="ECO:0000313" key="2">
    <source>
        <dbReference type="EMBL" id="KAB8271315.1"/>
    </source>
</evidence>
<reference evidence="2 3" key="1">
    <citation type="submission" date="2019-04" db="EMBL/GenBank/DDBJ databases">
        <title>Fungal friends and foes A comparative genomics study of 23 Aspergillus species from section Flavi.</title>
        <authorList>
            <consortium name="DOE Joint Genome Institute"/>
            <person name="Kjaerbolling I."/>
            <person name="Vesth T.C."/>
            <person name="Frisvad J.C."/>
            <person name="Nybo J.L."/>
            <person name="Theobald S."/>
            <person name="Kildgaard S."/>
            <person name="Petersen T.I."/>
            <person name="Kuo A."/>
            <person name="Sato A."/>
            <person name="Lyhne E.K."/>
            <person name="Kogle M.E."/>
            <person name="Wiebenga A."/>
            <person name="Kun R.S."/>
            <person name="Lubbers R.J."/>
            <person name="Makela M.R."/>
            <person name="Barry K."/>
            <person name="Chovatia M."/>
            <person name="Clum A."/>
            <person name="Daum C."/>
            <person name="Haridas S."/>
            <person name="He G."/>
            <person name="LaButti K."/>
            <person name="Lipzen A."/>
            <person name="Mondo S."/>
            <person name="Pangilinan J."/>
            <person name="Riley R."/>
            <person name="Salamov A."/>
            <person name="Simmons B.A."/>
            <person name="Magnuson J.K."/>
            <person name="Henrissat B."/>
            <person name="Mortensen U.H."/>
            <person name="Larsen T.O."/>
            <person name="De vries R.P."/>
            <person name="Grigoriev I.V."/>
            <person name="Machida M."/>
            <person name="Baker S.E."/>
            <person name="Andersen M.R."/>
        </authorList>
    </citation>
    <scope>NUCLEOTIDE SEQUENCE [LARGE SCALE GENOMIC DNA]</scope>
    <source>
        <strain evidence="2 3">CBS 117635</strain>
    </source>
</reference>
<dbReference type="PANTHER" id="PTHR19959">
    <property type="entry name" value="KINESIN LIGHT CHAIN"/>
    <property type="match status" value="1"/>
</dbReference>
<feature type="domain" description="CHAT" evidence="1">
    <location>
        <begin position="833"/>
        <end position="1131"/>
    </location>
</feature>
<dbReference type="Proteomes" id="UP000326289">
    <property type="component" value="Unassembled WGS sequence"/>
</dbReference>
<keyword evidence="3" id="KW-1185">Reference proteome</keyword>
<name>A0A5N6IY42_9EURO</name>
<accession>A0A5N6IY42</accession>
<evidence type="ECO:0000259" key="1">
    <source>
        <dbReference type="Pfam" id="PF12770"/>
    </source>
</evidence>
<evidence type="ECO:0000313" key="3">
    <source>
        <dbReference type="Proteomes" id="UP000326289"/>
    </source>
</evidence>
<dbReference type="InterPro" id="IPR011990">
    <property type="entry name" value="TPR-like_helical_dom_sf"/>
</dbReference>
<proteinExistence type="predicted"/>